<dbReference type="InterPro" id="IPR010538">
    <property type="entry name" value="DHOR"/>
</dbReference>
<evidence type="ECO:0000259" key="5">
    <source>
        <dbReference type="PROSITE" id="PS51007"/>
    </source>
</evidence>
<evidence type="ECO:0000256" key="1">
    <source>
        <dbReference type="ARBA" id="ARBA00022617"/>
    </source>
</evidence>
<dbReference type="GO" id="GO:0004130">
    <property type="term" value="F:cytochrome-c peroxidase activity"/>
    <property type="evidence" value="ECO:0007669"/>
    <property type="project" value="TreeGrafter"/>
</dbReference>
<organism evidence="6 7">
    <name type="scientific">Flavobacterium muglaense</name>
    <dbReference type="NCBI Taxonomy" id="2764716"/>
    <lineage>
        <taxon>Bacteria</taxon>
        <taxon>Pseudomonadati</taxon>
        <taxon>Bacteroidota</taxon>
        <taxon>Flavobacteriia</taxon>
        <taxon>Flavobacteriales</taxon>
        <taxon>Flavobacteriaceae</taxon>
        <taxon>Flavobacterium</taxon>
    </lineage>
</organism>
<dbReference type="AlphaFoldDB" id="A0A923SGJ0"/>
<keyword evidence="7" id="KW-1185">Reference proteome</keyword>
<evidence type="ECO:0000256" key="2">
    <source>
        <dbReference type="ARBA" id="ARBA00022723"/>
    </source>
</evidence>
<reference evidence="6 7" key="1">
    <citation type="submission" date="2020-08" db="EMBL/GenBank/DDBJ databases">
        <title>Description of novel Flavobacterium F-392 isolate.</title>
        <authorList>
            <person name="Saticioglu I.B."/>
            <person name="Duman M."/>
            <person name="Altun S."/>
        </authorList>
    </citation>
    <scope>NUCLEOTIDE SEQUENCE [LARGE SCALE GENOMIC DNA]</scope>
    <source>
        <strain evidence="6 7">F-392</strain>
    </source>
</reference>
<dbReference type="SUPFAM" id="SSF46626">
    <property type="entry name" value="Cytochrome c"/>
    <property type="match status" value="1"/>
</dbReference>
<keyword evidence="1 4" id="KW-0349">Heme</keyword>
<dbReference type="PANTHER" id="PTHR30600:SF4">
    <property type="entry name" value="CYTOCHROME C DOMAIN-CONTAINING PROTEIN"/>
    <property type="match status" value="1"/>
</dbReference>
<evidence type="ECO:0000313" key="7">
    <source>
        <dbReference type="Proteomes" id="UP000641454"/>
    </source>
</evidence>
<proteinExistence type="predicted"/>
<comment type="caution">
    <text evidence="6">The sequence shown here is derived from an EMBL/GenBank/DDBJ whole genome shotgun (WGS) entry which is preliminary data.</text>
</comment>
<evidence type="ECO:0000256" key="4">
    <source>
        <dbReference type="PROSITE-ProRule" id="PRU00433"/>
    </source>
</evidence>
<gene>
    <name evidence="6" type="ORF">H8R25_15285</name>
</gene>
<feature type="domain" description="Cytochrome c" evidence="5">
    <location>
        <begin position="334"/>
        <end position="466"/>
    </location>
</feature>
<evidence type="ECO:0000313" key="6">
    <source>
        <dbReference type="EMBL" id="MBC5845787.1"/>
    </source>
</evidence>
<dbReference type="InterPro" id="IPR036909">
    <property type="entry name" value="Cyt_c-like_dom_sf"/>
</dbReference>
<dbReference type="Pfam" id="PF06537">
    <property type="entry name" value="DHOR"/>
    <property type="match status" value="1"/>
</dbReference>
<dbReference type="Proteomes" id="UP000641454">
    <property type="component" value="Unassembled WGS sequence"/>
</dbReference>
<keyword evidence="3 4" id="KW-0408">Iron</keyword>
<dbReference type="RefSeq" id="WP_187020820.1">
    <property type="nucleotide sequence ID" value="NZ_JACRUK010000053.1"/>
</dbReference>
<dbReference type="InterPro" id="IPR051395">
    <property type="entry name" value="Cytochrome_c_Peroxidase/MauG"/>
</dbReference>
<dbReference type="PROSITE" id="PS51007">
    <property type="entry name" value="CYTC"/>
    <property type="match status" value="1"/>
</dbReference>
<sequence>MKNSLKILLLVVCFQFYSCSDSDDKYVDLVAEEGEQYSGGETTFFNTTEEAFGFSAPNLTFDEQSDFGIGNSFFRQSWVTAPSSTTARDGLGPFFNAVSCSSCHFKDGRGRAPLFDGETAHGLLLRLSIAGVNTNGSSFADPIYGGQMQDNAILGQTLKGRFNIVYQDIIETLADGTVVTLRKPTYVFNSLGYGPLANDLKVSPRVANQMIGLGLLEAIDESTLLAFADVTDVNNDGISGKVNYVYDVATNSKKIGRFGWKANQPNVRQQVAAAFSGDIGITSSLFPNENCPPGVDCNAIANGGSPEITDANLDKVALYSSTLAVPGRRNYTEQNVLEGKKVFETINCTSCHIPKIKTGNTHVITALRNQTIRPYTDLLLHDMGIGLADNAPDFEASGLEWRTQPLWGIGLIFTVNGHTNLLHDGRARNVTEAILWHGGEAEKAKNSFKQLTTKQRTQLLEFIDSL</sequence>
<dbReference type="GO" id="GO:0020037">
    <property type="term" value="F:heme binding"/>
    <property type="evidence" value="ECO:0007669"/>
    <property type="project" value="InterPro"/>
</dbReference>
<dbReference type="PIRSF" id="PIRSF028099">
    <property type="entry name" value="DUF1111"/>
    <property type="match status" value="1"/>
</dbReference>
<dbReference type="InterPro" id="IPR009056">
    <property type="entry name" value="Cyt_c-like_dom"/>
</dbReference>
<dbReference type="Gene3D" id="1.10.760.10">
    <property type="entry name" value="Cytochrome c-like domain"/>
    <property type="match status" value="1"/>
</dbReference>
<accession>A0A923SGJ0</accession>
<name>A0A923SGJ0_9FLAO</name>
<protein>
    <submittedName>
        <fullName evidence="6">C-type cytochrome</fullName>
    </submittedName>
</protein>
<evidence type="ECO:0000256" key="3">
    <source>
        <dbReference type="ARBA" id="ARBA00023004"/>
    </source>
</evidence>
<dbReference type="EMBL" id="JACRUL010000053">
    <property type="protein sequence ID" value="MBC5845787.1"/>
    <property type="molecule type" value="Genomic_DNA"/>
</dbReference>
<keyword evidence="2 4" id="KW-0479">Metal-binding</keyword>
<dbReference type="GO" id="GO:0009055">
    <property type="term" value="F:electron transfer activity"/>
    <property type="evidence" value="ECO:0007669"/>
    <property type="project" value="InterPro"/>
</dbReference>
<dbReference type="GO" id="GO:0046872">
    <property type="term" value="F:metal ion binding"/>
    <property type="evidence" value="ECO:0007669"/>
    <property type="project" value="UniProtKB-KW"/>
</dbReference>
<dbReference type="PANTHER" id="PTHR30600">
    <property type="entry name" value="CYTOCHROME C PEROXIDASE-RELATED"/>
    <property type="match status" value="1"/>
</dbReference>